<dbReference type="EMBL" id="LANT01000008">
    <property type="protein sequence ID" value="KJV63198.1"/>
    <property type="molecule type" value="Genomic_DNA"/>
</dbReference>
<comment type="caution">
    <text evidence="2">The sequence shown here is derived from an EMBL/GenBank/DDBJ whole genome shotgun (WGS) entry which is preliminary data.</text>
</comment>
<proteinExistence type="predicted"/>
<evidence type="ECO:0000256" key="1">
    <source>
        <dbReference type="SAM" id="Phobius"/>
    </source>
</evidence>
<feature type="transmembrane region" description="Helical" evidence="1">
    <location>
        <begin position="12"/>
        <end position="32"/>
    </location>
</feature>
<sequence>MGFYICISKCAILFTTVCFCLFIVYYGILGILKMRVLCFGYLGSGAS</sequence>
<dbReference type="Proteomes" id="UP000033754">
    <property type="component" value="Unassembled WGS sequence"/>
</dbReference>
<organism evidence="2 3">
    <name type="scientific">Anaplasma phagocytophilum str. NCH-1</name>
    <dbReference type="NCBI Taxonomy" id="1359161"/>
    <lineage>
        <taxon>Bacteria</taxon>
        <taxon>Pseudomonadati</taxon>
        <taxon>Pseudomonadota</taxon>
        <taxon>Alphaproteobacteria</taxon>
        <taxon>Rickettsiales</taxon>
        <taxon>Anaplasmataceae</taxon>
        <taxon>Anaplasma</taxon>
        <taxon>phagocytophilum group</taxon>
    </lineage>
</organism>
<keyword evidence="1" id="KW-1133">Transmembrane helix</keyword>
<gene>
    <name evidence="2" type="ORF">EPHNCH_1024</name>
</gene>
<accession>A0A0F3N536</accession>
<evidence type="ECO:0000313" key="2">
    <source>
        <dbReference type="EMBL" id="KJV63198.1"/>
    </source>
</evidence>
<keyword evidence="1" id="KW-0472">Membrane</keyword>
<dbReference type="PATRIC" id="fig|1359161.3.peg.1147"/>
<dbReference type="AlphaFoldDB" id="A0A0F3N536"/>
<evidence type="ECO:0000313" key="3">
    <source>
        <dbReference type="Proteomes" id="UP000033754"/>
    </source>
</evidence>
<keyword evidence="1" id="KW-0812">Transmembrane</keyword>
<name>A0A0F3N536_ANAPH</name>
<reference evidence="2 3" key="1">
    <citation type="submission" date="2015-01" db="EMBL/GenBank/DDBJ databases">
        <title>Genome Sequencing of Rickettsiales.</title>
        <authorList>
            <person name="Daugherty S.C."/>
            <person name="Su Q."/>
            <person name="Abolude K."/>
            <person name="Beier-Sexton M."/>
            <person name="Carlyon J.A."/>
            <person name="Carter R."/>
            <person name="Day N.P."/>
            <person name="Dumler S.J."/>
            <person name="Dyachenko V."/>
            <person name="Godinez A."/>
            <person name="Kurtti T.J."/>
            <person name="Lichay M."/>
            <person name="Mullins K.E."/>
            <person name="Ott S."/>
            <person name="Pappas-Brown V."/>
            <person name="Paris D.H."/>
            <person name="Patel P."/>
            <person name="Richards A.L."/>
            <person name="Sadzewicz L."/>
            <person name="Sears K."/>
            <person name="Seidman D."/>
            <person name="Sengamalay N."/>
            <person name="Stenos J."/>
            <person name="Tallon L.J."/>
            <person name="Vincent G."/>
            <person name="Fraser C.M."/>
            <person name="Munderloh U."/>
            <person name="Dunning-Hotopp J.C."/>
        </authorList>
    </citation>
    <scope>NUCLEOTIDE SEQUENCE [LARGE SCALE GENOMIC DNA]</scope>
    <source>
        <strain evidence="2 3">NCH-1</strain>
    </source>
</reference>
<protein>
    <submittedName>
        <fullName evidence="2">Uncharacterized protein</fullName>
    </submittedName>
</protein>